<sequence length="344" mass="39696">MSKRSVLIILRYEQIEELKLMNAVPRELRSPVTEAMLLHKIISKKRFSFLYSDSYETEIEFRLGVFEDFLKQRLRPHNQRLVSEALVHRIVRMQDYDIMEVAARREPRNPISDPKQLPENKIYQRFNGNIGEETYLRLMKALVAAHVAGDSSSFLGAKILGIETKQFRQDLYDYKVGDVVTGNYRVRTDVLTGKLLEEGCKIQFDVSNIHFPHTYMFDVRFAIAKEFSIAAEKRNEIKESSKPNTSIRKRTSFRTEDFVIDLTYVERYNTVGVLEEKLYQAELEVLPKTFGSESSKPPGRIFDELLANVKALIACASGLTTLYPLPDNWKEIIDQSNAHLSSSV</sequence>
<name>V6TJC5_GIAIN</name>
<evidence type="ECO:0000256" key="2">
    <source>
        <dbReference type="ARBA" id="ARBA00022801"/>
    </source>
</evidence>
<dbReference type="GO" id="GO:0006397">
    <property type="term" value="P:mRNA processing"/>
    <property type="evidence" value="ECO:0007669"/>
    <property type="project" value="UniProtKB-KW"/>
</dbReference>
<dbReference type="VEuPathDB" id="GiardiaDB:DHA2_16607"/>
<dbReference type="VEuPathDB" id="GiardiaDB:QR46_0423"/>
<reference evidence="6 7" key="2">
    <citation type="journal article" date="2013" name="Genome Biol. Evol.">
        <title>Genome sequencing of Giardia lamblia genotypes A2 and B isolates (DH and GS) and comparative analysis with the genomes of genotypes A1 and E (WB and Pig).</title>
        <authorList>
            <person name="Adam R.D."/>
            <person name="Dahlstrom E.W."/>
            <person name="Martens C.A."/>
            <person name="Bruno D.P."/>
            <person name="Barbian K.D."/>
            <person name="Ricklefs S.M."/>
            <person name="Hernandez M.M."/>
            <person name="Narla N.P."/>
            <person name="Patel R.B."/>
            <person name="Porcella S.F."/>
            <person name="Nash T.E."/>
        </authorList>
    </citation>
    <scope>NUCLEOTIDE SEQUENCE [LARGE SCALE GENOMIC DNA]</scope>
    <source>
        <strain evidence="6 7">DH</strain>
    </source>
</reference>
<proteinExistence type="predicted"/>
<comment type="catalytic activity">
    <reaction evidence="4">
        <text>a 5'-end triphospho-ribonucleoside in mRNA + H2O = a 5'-end diphospho-ribonucleoside in mRNA + phosphate + H(+)</text>
        <dbReference type="Rhea" id="RHEA:67004"/>
        <dbReference type="Rhea" id="RHEA-COMP:17164"/>
        <dbReference type="Rhea" id="RHEA-COMP:17165"/>
        <dbReference type="ChEBI" id="CHEBI:15377"/>
        <dbReference type="ChEBI" id="CHEBI:15378"/>
        <dbReference type="ChEBI" id="CHEBI:43474"/>
        <dbReference type="ChEBI" id="CHEBI:167616"/>
        <dbReference type="ChEBI" id="CHEBI:167618"/>
        <dbReference type="EC" id="3.6.1.74"/>
    </reaction>
    <physiologicalReaction direction="left-to-right" evidence="4">
        <dbReference type="Rhea" id="RHEA:67005"/>
    </physiologicalReaction>
</comment>
<dbReference type="GO" id="GO:0140818">
    <property type="term" value="F:mRNA 5'-triphosphate monophosphatase activity"/>
    <property type="evidence" value="ECO:0007669"/>
    <property type="project" value="UniProtKB-EC"/>
</dbReference>
<evidence type="ECO:0000313" key="6">
    <source>
        <dbReference type="EMBL" id="ESU38866.1"/>
    </source>
</evidence>
<evidence type="ECO:0000256" key="3">
    <source>
        <dbReference type="ARBA" id="ARBA00035028"/>
    </source>
</evidence>
<dbReference type="InterPro" id="IPR037009">
    <property type="entry name" value="mRNA_triPase_Cet1_sf"/>
</dbReference>
<gene>
    <name evidence="6" type="ORF">DHA2_16607</name>
</gene>
<dbReference type="EMBL" id="AHGT01000008">
    <property type="protein sequence ID" value="ESU38866.1"/>
    <property type="molecule type" value="Genomic_DNA"/>
</dbReference>
<organism evidence="6 7">
    <name type="scientific">Giardia intestinalis</name>
    <name type="common">Giardia lamblia</name>
    <dbReference type="NCBI Taxonomy" id="5741"/>
    <lineage>
        <taxon>Eukaryota</taxon>
        <taxon>Metamonada</taxon>
        <taxon>Diplomonadida</taxon>
        <taxon>Hexamitidae</taxon>
        <taxon>Giardiinae</taxon>
        <taxon>Giardia</taxon>
    </lineage>
</organism>
<protein>
    <recommendedName>
        <fullName evidence="3">mRNA 5'-phosphatase</fullName>
        <ecNumber evidence="3">3.6.1.74</ecNumber>
    </recommendedName>
</protein>
<dbReference type="AlphaFoldDB" id="V6TJC5"/>
<feature type="domain" description="mRNA triphosphatase Cet1-like" evidence="5">
    <location>
        <begin position="120"/>
        <end position="285"/>
    </location>
</feature>
<dbReference type="GO" id="GO:0004651">
    <property type="term" value="F:polynucleotide 5'-phosphatase activity"/>
    <property type="evidence" value="ECO:0007669"/>
    <property type="project" value="InterPro"/>
</dbReference>
<evidence type="ECO:0000256" key="4">
    <source>
        <dbReference type="ARBA" id="ARBA00047740"/>
    </source>
</evidence>
<reference evidence="7" key="1">
    <citation type="submission" date="2012-02" db="EMBL/GenBank/DDBJ databases">
        <title>Genome sequencing of Giardia lamblia Genotypes A2 and B isolates (DH and GS) and comparative analysis with the genomes of Genotypes A1 and E (WB and Pig).</title>
        <authorList>
            <person name="Adam R."/>
            <person name="Dahlstrom E."/>
            <person name="Martens C."/>
            <person name="Bruno D."/>
            <person name="Barbian K."/>
            <person name="Porcella S.F."/>
            <person name="Nash T."/>
        </authorList>
    </citation>
    <scope>NUCLEOTIDE SEQUENCE</scope>
    <source>
        <strain evidence="7">DH</strain>
    </source>
</reference>
<evidence type="ECO:0000313" key="7">
    <source>
        <dbReference type="Proteomes" id="UP000018320"/>
    </source>
</evidence>
<evidence type="ECO:0000256" key="1">
    <source>
        <dbReference type="ARBA" id="ARBA00022664"/>
    </source>
</evidence>
<dbReference type="SUPFAM" id="SSF55154">
    <property type="entry name" value="CYTH-like phosphatases"/>
    <property type="match status" value="1"/>
</dbReference>
<dbReference type="VEuPathDB" id="GiardiaDB:GL50581_822"/>
<dbReference type="Proteomes" id="UP000018320">
    <property type="component" value="Unassembled WGS sequence"/>
</dbReference>
<accession>V6TJC5</accession>
<dbReference type="VEuPathDB" id="GiardiaDB:GL50803_0016607"/>
<dbReference type="Gene3D" id="3.20.100.10">
    <property type="entry name" value="mRNA triphosphatase Cet1-like"/>
    <property type="match status" value="1"/>
</dbReference>
<keyword evidence="1" id="KW-0507">mRNA processing</keyword>
<dbReference type="EC" id="3.6.1.74" evidence="3"/>
<dbReference type="Pfam" id="PF02940">
    <property type="entry name" value="mRNA_triPase"/>
    <property type="match status" value="1"/>
</dbReference>
<dbReference type="InterPro" id="IPR033469">
    <property type="entry name" value="CYTH-like_dom_sf"/>
</dbReference>
<keyword evidence="2" id="KW-0378">Hydrolase</keyword>
<evidence type="ECO:0000259" key="5">
    <source>
        <dbReference type="Pfam" id="PF02940"/>
    </source>
</evidence>
<comment type="caution">
    <text evidence="6">The sequence shown here is derived from an EMBL/GenBank/DDBJ whole genome shotgun (WGS) entry which is preliminary data.</text>
</comment>
<dbReference type="InterPro" id="IPR004206">
    <property type="entry name" value="mRNA_triPase_Cet1"/>
</dbReference>